<evidence type="ECO:0000313" key="2">
    <source>
        <dbReference type="EMBL" id="MDQ7248691.1"/>
    </source>
</evidence>
<protein>
    <submittedName>
        <fullName evidence="2">Glycosyltransferase</fullName>
        <ecNumber evidence="2">2.4.-.-</ecNumber>
    </submittedName>
</protein>
<dbReference type="EMBL" id="JAUYVI010000004">
    <property type="protein sequence ID" value="MDQ7248691.1"/>
    <property type="molecule type" value="Genomic_DNA"/>
</dbReference>
<organism evidence="2 3">
    <name type="scientific">Dongia sedimenti</name>
    <dbReference type="NCBI Taxonomy" id="3064282"/>
    <lineage>
        <taxon>Bacteria</taxon>
        <taxon>Pseudomonadati</taxon>
        <taxon>Pseudomonadota</taxon>
        <taxon>Alphaproteobacteria</taxon>
        <taxon>Rhodospirillales</taxon>
        <taxon>Dongiaceae</taxon>
        <taxon>Dongia</taxon>
    </lineage>
</organism>
<evidence type="ECO:0000313" key="3">
    <source>
        <dbReference type="Proteomes" id="UP001230156"/>
    </source>
</evidence>
<dbReference type="Pfam" id="PF13439">
    <property type="entry name" value="Glyco_transf_4"/>
    <property type="match status" value="1"/>
</dbReference>
<dbReference type="RefSeq" id="WP_379956175.1">
    <property type="nucleotide sequence ID" value="NZ_JAUYVI010000004.1"/>
</dbReference>
<gene>
    <name evidence="2" type="ORF">Q8A70_13480</name>
</gene>
<dbReference type="Proteomes" id="UP001230156">
    <property type="component" value="Unassembled WGS sequence"/>
</dbReference>
<keyword evidence="2" id="KW-0328">Glycosyltransferase</keyword>
<dbReference type="Gene3D" id="3.40.50.2000">
    <property type="entry name" value="Glycogen Phosphorylase B"/>
    <property type="match status" value="2"/>
</dbReference>
<reference evidence="3" key="1">
    <citation type="submission" date="2023-08" db="EMBL/GenBank/DDBJ databases">
        <title>Rhodospirillaceae gen. nov., a novel taxon isolated from the Yangtze River Yuezi River estuary sludge.</title>
        <authorList>
            <person name="Ruan L."/>
        </authorList>
    </citation>
    <scope>NUCLEOTIDE SEQUENCE [LARGE SCALE GENOMIC DNA]</scope>
    <source>
        <strain evidence="3">R-7</strain>
    </source>
</reference>
<feature type="domain" description="Glycosyltransferase subfamily 4-like N-terminal" evidence="1">
    <location>
        <begin position="38"/>
        <end position="192"/>
    </location>
</feature>
<dbReference type="EC" id="2.4.-.-" evidence="2"/>
<dbReference type="SUPFAM" id="SSF53756">
    <property type="entry name" value="UDP-Glycosyltransferase/glycogen phosphorylase"/>
    <property type="match status" value="1"/>
</dbReference>
<keyword evidence="2" id="KW-0808">Transferase</keyword>
<dbReference type="Pfam" id="PF13692">
    <property type="entry name" value="Glyco_trans_1_4"/>
    <property type="match status" value="1"/>
</dbReference>
<keyword evidence="3" id="KW-1185">Reference proteome</keyword>
<dbReference type="InterPro" id="IPR028098">
    <property type="entry name" value="Glyco_trans_4-like_N"/>
</dbReference>
<accession>A0ABU0YLV1</accession>
<evidence type="ECO:0000259" key="1">
    <source>
        <dbReference type="Pfam" id="PF13439"/>
    </source>
</evidence>
<proteinExistence type="predicted"/>
<name>A0ABU0YLV1_9PROT</name>
<comment type="caution">
    <text evidence="2">The sequence shown here is derived from an EMBL/GenBank/DDBJ whole genome shotgun (WGS) entry which is preliminary data.</text>
</comment>
<dbReference type="PANTHER" id="PTHR12526">
    <property type="entry name" value="GLYCOSYLTRANSFERASE"/>
    <property type="match status" value="1"/>
</dbReference>
<dbReference type="GO" id="GO:0016757">
    <property type="term" value="F:glycosyltransferase activity"/>
    <property type="evidence" value="ECO:0007669"/>
    <property type="project" value="UniProtKB-KW"/>
</dbReference>
<sequence length="403" mass="43449">MSIDSAIGTTAYSSRGSAKRPARAATVLHLLRRLDQSGEARMAIEFAAALNDIGGRAAIAYHAASATHELQRHGIQPVEIKLGGRAPFSGFGAAKRLAKLIVDSEVEILHAHGLDLLLIARAAAAEAGVKLIVGFYEDAARVARLSKRQRAALESADEITVLSDLAARELLGAIPNLRDRVAVIPFGIDFSRFDPAQVSAHRVIQQAQLWRVPDDRPVVMLPGRFARARGHGVLVEALSLIRDVDLRCIMVGPDADGPAFRHQLGKEIAGQGLSDRVLLAEECRDMPAALMLADVVVAPTLEPGAHNRAVIEALALGRPIVASDFPVMRDLLSGNEMAWLAPPGDAMALSWAIREALGVAIDRREELSRHIIDIMREHRSRERMCGAALDIYQRMRPGAAVAA</sequence>